<sequence length="221" mass="24791">MLNVVRMRTSIARRRGMPLDEVMITKLALFERCTDIDATEGFHNLINESSNGQLSIISELEAAGSGDEIANLPKSWEKHEAFIRDWAKLLPHFGDTDLRPAVYLSRETVSVRQKSGSMSSSAQDAVSTLIQVRTINSPSAKTALATLSGSEFLPVMEAIIEEMRKDTNWKRTRSEFRGAVLVADRSEEAAAALVRFFKSLQLEKTPAWVSTMVKDKTWWNE</sequence>
<reference evidence="1 2" key="1">
    <citation type="submission" date="2015-09" db="EMBL/GenBank/DDBJ databases">
        <authorList>
            <consortium name="Swine Surveillance"/>
        </authorList>
    </citation>
    <scope>NUCLEOTIDE SEQUENCE [LARGE SCALE GENOMIC DNA]</scope>
    <source>
        <strain evidence="1 2">CECT 8383</strain>
    </source>
</reference>
<organism evidence="1 2">
    <name type="scientific">Thalassovita mediterranea</name>
    <dbReference type="NCBI Taxonomy" id="340021"/>
    <lineage>
        <taxon>Bacteria</taxon>
        <taxon>Pseudomonadati</taxon>
        <taxon>Pseudomonadota</taxon>
        <taxon>Alphaproteobacteria</taxon>
        <taxon>Rhodobacterales</taxon>
        <taxon>Roseobacteraceae</taxon>
        <taxon>Thalassovita</taxon>
    </lineage>
</organism>
<dbReference type="Proteomes" id="UP000051681">
    <property type="component" value="Unassembled WGS sequence"/>
</dbReference>
<keyword evidence="2" id="KW-1185">Reference proteome</keyword>
<dbReference type="EMBL" id="CYSF01000004">
    <property type="protein sequence ID" value="CUH83410.1"/>
    <property type="molecule type" value="Genomic_DNA"/>
</dbReference>
<dbReference type="AlphaFoldDB" id="A0A0P1H0U0"/>
<evidence type="ECO:0000313" key="2">
    <source>
        <dbReference type="Proteomes" id="UP000051681"/>
    </source>
</evidence>
<accession>A0A0P1H0U0</accession>
<gene>
    <name evidence="1" type="ORF">TM5383_00598</name>
</gene>
<protein>
    <submittedName>
        <fullName evidence="1">Uncharacterized protein</fullName>
    </submittedName>
</protein>
<name>A0A0P1H0U0_9RHOB</name>
<evidence type="ECO:0000313" key="1">
    <source>
        <dbReference type="EMBL" id="CUH83410.1"/>
    </source>
</evidence>
<proteinExistence type="predicted"/>